<organism evidence="10 11">
    <name type="scientific">Eiseniibacteriota bacterium</name>
    <dbReference type="NCBI Taxonomy" id="2212470"/>
    <lineage>
        <taxon>Bacteria</taxon>
        <taxon>Candidatus Eiseniibacteriota</taxon>
    </lineage>
</organism>
<sequence>MMPGLIGRKVGMTQVFEEDGTVMPVTVLALGPCPVVCVKSRQTDGYAAAQLAFDKVAARKLTRPERGHLAGRNIEPHRVLREFRADEPPEAGTVLDVTMFAPGDRVDVVGITKGRGFQGVRKRHGFHGGPETHGCKTHDQPGSIGMSAWPSHVFKGRRLPGQMGNVRQTTVNLRVVRTDPDRHLLLVRGAVPGGRNSLVLVRKTRRVPRKKG</sequence>
<evidence type="ECO:0000256" key="1">
    <source>
        <dbReference type="ARBA" id="ARBA00006540"/>
    </source>
</evidence>
<keyword evidence="3 7" id="KW-0694">RNA-binding</keyword>
<dbReference type="HAMAP" id="MF_01325_B">
    <property type="entry name" value="Ribosomal_uL3_B"/>
    <property type="match status" value="1"/>
</dbReference>
<dbReference type="InterPro" id="IPR009000">
    <property type="entry name" value="Transl_B-barrel_sf"/>
</dbReference>
<dbReference type="GO" id="GO:0003735">
    <property type="term" value="F:structural constituent of ribosome"/>
    <property type="evidence" value="ECO:0007669"/>
    <property type="project" value="UniProtKB-UniRule"/>
</dbReference>
<evidence type="ECO:0000313" key="10">
    <source>
        <dbReference type="EMBL" id="MBM3317539.1"/>
    </source>
</evidence>
<dbReference type="InterPro" id="IPR000597">
    <property type="entry name" value="Ribosomal_uL3"/>
</dbReference>
<evidence type="ECO:0000256" key="4">
    <source>
        <dbReference type="ARBA" id="ARBA00022980"/>
    </source>
</evidence>
<dbReference type="Proteomes" id="UP000748308">
    <property type="component" value="Unassembled WGS sequence"/>
</dbReference>
<dbReference type="EMBL" id="VGIY01000139">
    <property type="protein sequence ID" value="MBM3317539.1"/>
    <property type="molecule type" value="Genomic_DNA"/>
</dbReference>
<evidence type="ECO:0000256" key="6">
    <source>
        <dbReference type="ARBA" id="ARBA00035243"/>
    </source>
</evidence>
<dbReference type="Pfam" id="PF00297">
    <property type="entry name" value="Ribosomal_L3"/>
    <property type="match status" value="1"/>
</dbReference>
<keyword evidence="2 7" id="KW-0699">rRNA-binding</keyword>
<evidence type="ECO:0000256" key="5">
    <source>
        <dbReference type="ARBA" id="ARBA00023274"/>
    </source>
</evidence>
<proteinExistence type="inferred from homology"/>
<comment type="function">
    <text evidence="7 9">One of the primary rRNA binding proteins, it binds directly near the 3'-end of the 23S rRNA, where it nucleates assembly of the 50S subunit.</text>
</comment>
<dbReference type="PANTHER" id="PTHR11229:SF16">
    <property type="entry name" value="LARGE RIBOSOMAL SUBUNIT PROTEIN UL3C"/>
    <property type="match status" value="1"/>
</dbReference>
<protein>
    <recommendedName>
        <fullName evidence="6 7">Large ribosomal subunit protein uL3</fullName>
    </recommendedName>
</protein>
<keyword evidence="4 7" id="KW-0689">Ribosomal protein</keyword>
<dbReference type="NCBIfam" id="TIGR03625">
    <property type="entry name" value="L3_bact"/>
    <property type="match status" value="1"/>
</dbReference>
<dbReference type="PROSITE" id="PS00474">
    <property type="entry name" value="RIBOSOMAL_L3"/>
    <property type="match status" value="1"/>
</dbReference>
<evidence type="ECO:0000256" key="3">
    <source>
        <dbReference type="ARBA" id="ARBA00022884"/>
    </source>
</evidence>
<dbReference type="InterPro" id="IPR019927">
    <property type="entry name" value="Ribosomal_uL3_bac/org-type"/>
</dbReference>
<dbReference type="Gene3D" id="2.40.30.10">
    <property type="entry name" value="Translation factors"/>
    <property type="match status" value="1"/>
</dbReference>
<dbReference type="GO" id="GO:0022625">
    <property type="term" value="C:cytosolic large ribosomal subunit"/>
    <property type="evidence" value="ECO:0007669"/>
    <property type="project" value="TreeGrafter"/>
</dbReference>
<evidence type="ECO:0000256" key="9">
    <source>
        <dbReference type="RuleBase" id="RU003906"/>
    </source>
</evidence>
<gene>
    <name evidence="7 10" type="primary">rplC</name>
    <name evidence="10" type="ORF">FJY75_06760</name>
</gene>
<comment type="similarity">
    <text evidence="1 7 8">Belongs to the universal ribosomal protein uL3 family.</text>
</comment>
<keyword evidence="5 7" id="KW-0687">Ribonucleoprotein</keyword>
<dbReference type="FunFam" id="2.40.30.10:FF:000004">
    <property type="entry name" value="50S ribosomal protein L3"/>
    <property type="match status" value="1"/>
</dbReference>
<evidence type="ECO:0000313" key="11">
    <source>
        <dbReference type="Proteomes" id="UP000748308"/>
    </source>
</evidence>
<dbReference type="AlphaFoldDB" id="A0A937XAN4"/>
<dbReference type="PANTHER" id="PTHR11229">
    <property type="entry name" value="50S RIBOSOMAL PROTEIN L3"/>
    <property type="match status" value="1"/>
</dbReference>
<dbReference type="SUPFAM" id="SSF50447">
    <property type="entry name" value="Translation proteins"/>
    <property type="match status" value="1"/>
</dbReference>
<dbReference type="InterPro" id="IPR019926">
    <property type="entry name" value="Ribosomal_uL3_CS"/>
</dbReference>
<comment type="subunit">
    <text evidence="7 9">Part of the 50S ribosomal subunit. Forms a cluster with proteins L14 and L19.</text>
</comment>
<name>A0A937XAN4_UNCEI</name>
<reference evidence="10" key="1">
    <citation type="submission" date="2019-03" db="EMBL/GenBank/DDBJ databases">
        <title>Lake Tanganyika Metagenome-Assembled Genomes (MAGs).</title>
        <authorList>
            <person name="Tran P."/>
        </authorList>
    </citation>
    <scope>NUCLEOTIDE SEQUENCE</scope>
    <source>
        <strain evidence="10">M_DeepCast_400m_m2_100</strain>
    </source>
</reference>
<evidence type="ECO:0000256" key="8">
    <source>
        <dbReference type="RuleBase" id="RU003905"/>
    </source>
</evidence>
<comment type="caution">
    <text evidence="10">The sequence shown here is derived from an EMBL/GenBank/DDBJ whole genome shotgun (WGS) entry which is preliminary data.</text>
</comment>
<dbReference type="GO" id="GO:0006412">
    <property type="term" value="P:translation"/>
    <property type="evidence" value="ECO:0007669"/>
    <property type="project" value="UniProtKB-UniRule"/>
</dbReference>
<accession>A0A937XAN4</accession>
<dbReference type="GO" id="GO:0019843">
    <property type="term" value="F:rRNA binding"/>
    <property type="evidence" value="ECO:0007669"/>
    <property type="project" value="UniProtKB-UniRule"/>
</dbReference>
<evidence type="ECO:0000256" key="7">
    <source>
        <dbReference type="HAMAP-Rule" id="MF_01325"/>
    </source>
</evidence>
<evidence type="ECO:0000256" key="2">
    <source>
        <dbReference type="ARBA" id="ARBA00022730"/>
    </source>
</evidence>
<dbReference type="Gene3D" id="3.30.160.810">
    <property type="match status" value="1"/>
</dbReference>